<reference evidence="2 3" key="1">
    <citation type="submission" date="2020-08" db="EMBL/GenBank/DDBJ databases">
        <title>Genomic Encyclopedia of Type Strains, Phase IV (KMG-V): Genome sequencing to study the core and pangenomes of soil and plant-associated prokaryotes.</title>
        <authorList>
            <person name="Whitman W."/>
        </authorList>
    </citation>
    <scope>NUCLEOTIDE SEQUENCE [LARGE SCALE GENOMIC DNA]</scope>
    <source>
        <strain evidence="2 3">SEMIA 4013</strain>
    </source>
</reference>
<dbReference type="Pfam" id="PF02613">
    <property type="entry name" value="Nitrate_red_del"/>
    <property type="match status" value="1"/>
</dbReference>
<organism evidence="2 3">
    <name type="scientific">Paraburkholderia fungorum</name>
    <dbReference type="NCBI Taxonomy" id="134537"/>
    <lineage>
        <taxon>Bacteria</taxon>
        <taxon>Pseudomonadati</taxon>
        <taxon>Pseudomonadota</taxon>
        <taxon>Betaproteobacteria</taxon>
        <taxon>Burkholderiales</taxon>
        <taxon>Burkholderiaceae</taxon>
        <taxon>Paraburkholderia</taxon>
    </lineage>
</organism>
<proteinExistence type="predicted"/>
<evidence type="ECO:0000313" key="2">
    <source>
        <dbReference type="EMBL" id="MBB6205393.1"/>
    </source>
</evidence>
<dbReference type="GO" id="GO:0051082">
    <property type="term" value="F:unfolded protein binding"/>
    <property type="evidence" value="ECO:0007669"/>
    <property type="project" value="InterPro"/>
</dbReference>
<dbReference type="InterPro" id="IPR020945">
    <property type="entry name" value="DMSO/NO3_reduct_chaperone"/>
</dbReference>
<dbReference type="AlphaFoldDB" id="A0AAW3V3C2"/>
<dbReference type="GO" id="GO:0042128">
    <property type="term" value="P:nitrate assimilation"/>
    <property type="evidence" value="ECO:0007669"/>
    <property type="project" value="UniProtKB-KW"/>
</dbReference>
<evidence type="ECO:0000313" key="3">
    <source>
        <dbReference type="Proteomes" id="UP000518681"/>
    </source>
</evidence>
<dbReference type="PANTHER" id="PTHR43680">
    <property type="entry name" value="NITRATE REDUCTASE MOLYBDENUM COFACTOR ASSEMBLY CHAPERONE"/>
    <property type="match status" value="1"/>
</dbReference>
<comment type="caution">
    <text evidence="2">The sequence shown here is derived from an EMBL/GenBank/DDBJ whole genome shotgun (WGS) entry which is preliminary data.</text>
</comment>
<name>A0AAW3V3C2_9BURK</name>
<dbReference type="PANTHER" id="PTHR43680:SF2">
    <property type="entry name" value="NITRATE REDUCTASE MOLYBDENUM COFACTOR ASSEMBLY CHAPERONE NARJ"/>
    <property type="match status" value="1"/>
</dbReference>
<sequence>MMNNEPIYEPHSTAARVLAALLSYPDAQLRALLPELAITLLGDTALSAERRAAVFALTADLQHSDPLDAEARYVDTFDRSRRTSLHLFEHVHGDSRERGPAMIDLQQTYEQQGLLLAPDELPDYLPVVLEFASTQPHEVAREFLAEMAHLLQSIHAALARQDSPYAAAVAAALDLAGEPVQAAETVPEAPPEAPLDEQWAEPAVFDGCSVAGQNAAPAVQPIQIVRRDAASPRRSKEVTV</sequence>
<dbReference type="Proteomes" id="UP000518681">
    <property type="component" value="Unassembled WGS sequence"/>
</dbReference>
<dbReference type="GO" id="GO:0016530">
    <property type="term" value="F:metallochaperone activity"/>
    <property type="evidence" value="ECO:0007669"/>
    <property type="project" value="TreeGrafter"/>
</dbReference>
<gene>
    <name evidence="2" type="ORF">GGD69_006288</name>
</gene>
<dbReference type="EMBL" id="JACIIK010000012">
    <property type="protein sequence ID" value="MBB6205393.1"/>
    <property type="molecule type" value="Genomic_DNA"/>
</dbReference>
<dbReference type="SUPFAM" id="SSF89155">
    <property type="entry name" value="TorD-like"/>
    <property type="match status" value="1"/>
</dbReference>
<keyword evidence="1" id="KW-0534">Nitrate assimilation</keyword>
<dbReference type="NCBIfam" id="TIGR00684">
    <property type="entry name" value="narJ"/>
    <property type="match status" value="1"/>
</dbReference>
<protein>
    <submittedName>
        <fullName evidence="2">Nitrate reductase delta subunit</fullName>
    </submittedName>
</protein>
<accession>A0AAW3V3C2</accession>
<evidence type="ECO:0000256" key="1">
    <source>
        <dbReference type="ARBA" id="ARBA00023063"/>
    </source>
</evidence>
<dbReference type="InterPro" id="IPR036411">
    <property type="entry name" value="TorD-like_sf"/>
</dbReference>
<dbReference type="GO" id="GO:0051131">
    <property type="term" value="P:chaperone-mediated protein complex assembly"/>
    <property type="evidence" value="ECO:0007669"/>
    <property type="project" value="InterPro"/>
</dbReference>
<dbReference type="InterPro" id="IPR003765">
    <property type="entry name" value="NO3_reductase_chaperone_NarJ"/>
</dbReference>